<keyword evidence="1" id="KW-0805">Transcription regulation</keyword>
<dbReference type="InterPro" id="IPR018490">
    <property type="entry name" value="cNMP-bd_dom_sf"/>
</dbReference>
<dbReference type="PANTHER" id="PTHR24567">
    <property type="entry name" value="CRP FAMILY TRANSCRIPTIONAL REGULATORY PROTEIN"/>
    <property type="match status" value="1"/>
</dbReference>
<dbReference type="EMBL" id="UGTJ01000001">
    <property type="protein sequence ID" value="SUB79508.1"/>
    <property type="molecule type" value="Genomic_DNA"/>
</dbReference>
<evidence type="ECO:0000256" key="1">
    <source>
        <dbReference type="ARBA" id="ARBA00023015"/>
    </source>
</evidence>
<dbReference type="Gene3D" id="2.60.120.10">
    <property type="entry name" value="Jelly Rolls"/>
    <property type="match status" value="1"/>
</dbReference>
<gene>
    <name evidence="5" type="primary">vfr</name>
    <name evidence="5" type="ORF">NCTC13063_00775</name>
</gene>
<dbReference type="SMART" id="SM00100">
    <property type="entry name" value="cNMP"/>
    <property type="match status" value="1"/>
</dbReference>
<dbReference type="InterPro" id="IPR014710">
    <property type="entry name" value="RmlC-like_jellyroll"/>
</dbReference>
<dbReference type="InterPro" id="IPR036390">
    <property type="entry name" value="WH_DNA-bd_sf"/>
</dbReference>
<evidence type="ECO:0000259" key="4">
    <source>
        <dbReference type="PROSITE" id="PS50042"/>
    </source>
</evidence>
<dbReference type="GO" id="GO:0003700">
    <property type="term" value="F:DNA-binding transcription factor activity"/>
    <property type="evidence" value="ECO:0007669"/>
    <property type="project" value="TreeGrafter"/>
</dbReference>
<evidence type="ECO:0000256" key="2">
    <source>
        <dbReference type="ARBA" id="ARBA00023125"/>
    </source>
</evidence>
<dbReference type="InterPro" id="IPR050397">
    <property type="entry name" value="Env_Response_Regulators"/>
</dbReference>
<dbReference type="AlphaFoldDB" id="A0AAQ1ZIP7"/>
<name>A0AAQ1ZIP7_9BACT</name>
<evidence type="ECO:0000313" key="6">
    <source>
        <dbReference type="Proteomes" id="UP000255283"/>
    </source>
</evidence>
<dbReference type="InterPro" id="IPR000595">
    <property type="entry name" value="cNMP-bd_dom"/>
</dbReference>
<dbReference type="SUPFAM" id="SSF51206">
    <property type="entry name" value="cAMP-binding domain-like"/>
    <property type="match status" value="1"/>
</dbReference>
<dbReference type="PROSITE" id="PS50042">
    <property type="entry name" value="CNMP_BINDING_3"/>
    <property type="match status" value="1"/>
</dbReference>
<accession>A0AAQ1ZIP7</accession>
<dbReference type="PANTHER" id="PTHR24567:SF58">
    <property type="entry name" value="CYCLIC AMP-BINDING REGULATORY PROTEIN"/>
    <property type="match status" value="1"/>
</dbReference>
<protein>
    <submittedName>
        <fullName evidence="5">Cyclic AMP receptor-like protein</fullName>
    </submittedName>
</protein>
<dbReference type="Proteomes" id="UP000255283">
    <property type="component" value="Unassembled WGS sequence"/>
</dbReference>
<comment type="caution">
    <text evidence="5">The sequence shown here is derived from an EMBL/GenBank/DDBJ whole genome shotgun (WGS) entry which is preliminary data.</text>
</comment>
<reference evidence="5 6" key="1">
    <citation type="submission" date="2018-06" db="EMBL/GenBank/DDBJ databases">
        <authorList>
            <consortium name="Pathogen Informatics"/>
            <person name="Doyle S."/>
        </authorList>
    </citation>
    <scope>NUCLEOTIDE SEQUENCE [LARGE SCALE GENOMIC DNA]</scope>
    <source>
        <strain evidence="5 6">NCTC13063</strain>
    </source>
</reference>
<dbReference type="CDD" id="cd00038">
    <property type="entry name" value="CAP_ED"/>
    <property type="match status" value="1"/>
</dbReference>
<evidence type="ECO:0000313" key="5">
    <source>
        <dbReference type="EMBL" id="SUB79508.1"/>
    </source>
</evidence>
<keyword evidence="2" id="KW-0238">DNA-binding</keyword>
<dbReference type="GO" id="GO:0005829">
    <property type="term" value="C:cytosol"/>
    <property type="evidence" value="ECO:0007669"/>
    <property type="project" value="TreeGrafter"/>
</dbReference>
<sequence length="240" mass="26925">MVSAGRHDTRNMAELQLYDKLLTLPLFQGMSKDELSHVVAHIKLGFEKFAAQETLVQAGDSCDHLTFVLNGEVEVHATADDQGYELTESLPSPMVIQPQHLFGLVQRHSRTFTAHTDCSTLQLRKEEVGKLIRQSAIFRINLLNLLSTQSQRLLHRPWQPVPPSLASRIASFLASHCLQPTGEKHFKIKMTRLAEELNDSRLDISHALNHLQKQGLLILSRGKIDVPDMEKLLLDTGGSL</sequence>
<dbReference type="SUPFAM" id="SSF46785">
    <property type="entry name" value="Winged helix' DNA-binding domain"/>
    <property type="match status" value="1"/>
</dbReference>
<keyword evidence="5" id="KW-0675">Receptor</keyword>
<evidence type="ECO:0000256" key="3">
    <source>
        <dbReference type="ARBA" id="ARBA00023163"/>
    </source>
</evidence>
<dbReference type="InterPro" id="IPR012318">
    <property type="entry name" value="HTH_CRP"/>
</dbReference>
<dbReference type="Pfam" id="PF13545">
    <property type="entry name" value="HTH_Crp_2"/>
    <property type="match status" value="1"/>
</dbReference>
<organism evidence="5 6">
    <name type="scientific">Segatella buccae</name>
    <dbReference type="NCBI Taxonomy" id="28126"/>
    <lineage>
        <taxon>Bacteria</taxon>
        <taxon>Pseudomonadati</taxon>
        <taxon>Bacteroidota</taxon>
        <taxon>Bacteroidia</taxon>
        <taxon>Bacteroidales</taxon>
        <taxon>Prevotellaceae</taxon>
        <taxon>Segatella</taxon>
    </lineage>
</organism>
<feature type="domain" description="Cyclic nucleotide-binding" evidence="4">
    <location>
        <begin position="26"/>
        <end position="132"/>
    </location>
</feature>
<dbReference type="Pfam" id="PF00027">
    <property type="entry name" value="cNMP_binding"/>
    <property type="match status" value="1"/>
</dbReference>
<keyword evidence="3" id="KW-0804">Transcription</keyword>
<proteinExistence type="predicted"/>
<dbReference type="GO" id="GO:0003677">
    <property type="term" value="F:DNA binding"/>
    <property type="evidence" value="ECO:0007669"/>
    <property type="project" value="UniProtKB-KW"/>
</dbReference>